<dbReference type="InterPro" id="IPR036097">
    <property type="entry name" value="HisK_dim/P_sf"/>
</dbReference>
<dbReference type="SUPFAM" id="SSF47384">
    <property type="entry name" value="Homodimeric domain of signal transducing histidine kinase"/>
    <property type="match status" value="1"/>
</dbReference>
<feature type="region of interest" description="Disordered" evidence="11">
    <location>
        <begin position="1"/>
        <end position="20"/>
    </location>
</feature>
<keyword evidence="9" id="KW-0902">Two-component regulatory system</keyword>
<dbReference type="HOGENOM" id="CLU_000445_89_6_11"/>
<evidence type="ECO:0000313" key="15">
    <source>
        <dbReference type="EMBL" id="AKE41841.1"/>
    </source>
</evidence>
<evidence type="ECO:0000256" key="1">
    <source>
        <dbReference type="ARBA" id="ARBA00000085"/>
    </source>
</evidence>
<name>A0A0F6TDQ9_9CORY</name>
<dbReference type="EC" id="2.7.13.3" evidence="3"/>
<dbReference type="Pfam" id="PF00512">
    <property type="entry name" value="HisKA"/>
    <property type="match status" value="1"/>
</dbReference>
<organism evidence="15 17">
    <name type="scientific">Corynebacterium kutscheri</name>
    <dbReference type="NCBI Taxonomy" id="35755"/>
    <lineage>
        <taxon>Bacteria</taxon>
        <taxon>Bacillati</taxon>
        <taxon>Actinomycetota</taxon>
        <taxon>Actinomycetes</taxon>
        <taxon>Mycobacteriales</taxon>
        <taxon>Corynebacteriaceae</taxon>
        <taxon>Corynebacterium</taxon>
    </lineage>
</organism>
<feature type="domain" description="Histidine kinase" evidence="13">
    <location>
        <begin position="256"/>
        <end position="472"/>
    </location>
</feature>
<feature type="transmembrane region" description="Helical" evidence="12">
    <location>
        <begin position="171"/>
        <end position="194"/>
    </location>
</feature>
<dbReference type="InterPro" id="IPR004358">
    <property type="entry name" value="Sig_transdc_His_kin-like_C"/>
</dbReference>
<evidence type="ECO:0000256" key="6">
    <source>
        <dbReference type="ARBA" id="ARBA00022692"/>
    </source>
</evidence>
<keyword evidence="7 15" id="KW-0418">Kinase</keyword>
<dbReference type="InterPro" id="IPR005467">
    <property type="entry name" value="His_kinase_dom"/>
</dbReference>
<evidence type="ECO:0000259" key="13">
    <source>
        <dbReference type="PROSITE" id="PS50109"/>
    </source>
</evidence>
<evidence type="ECO:0000256" key="5">
    <source>
        <dbReference type="ARBA" id="ARBA00022679"/>
    </source>
</evidence>
<comment type="subcellular location">
    <subcellularLocation>
        <location evidence="2">Cell membrane</location>
    </subcellularLocation>
</comment>
<dbReference type="GO" id="GO:0000155">
    <property type="term" value="F:phosphorelay sensor kinase activity"/>
    <property type="evidence" value="ECO:0007669"/>
    <property type="project" value="InterPro"/>
</dbReference>
<keyword evidence="6 12" id="KW-0812">Transmembrane</keyword>
<evidence type="ECO:0000259" key="14">
    <source>
        <dbReference type="PROSITE" id="PS50885"/>
    </source>
</evidence>
<keyword evidence="5 15" id="KW-0808">Transferase</keyword>
<feature type="transmembrane region" description="Helical" evidence="12">
    <location>
        <begin position="36"/>
        <end position="59"/>
    </location>
</feature>
<feature type="domain" description="HAMP" evidence="14">
    <location>
        <begin position="196"/>
        <end position="248"/>
    </location>
</feature>
<evidence type="ECO:0000256" key="12">
    <source>
        <dbReference type="SAM" id="Phobius"/>
    </source>
</evidence>
<dbReference type="SMART" id="SM00388">
    <property type="entry name" value="HisKA"/>
    <property type="match status" value="1"/>
</dbReference>
<dbReference type="Proteomes" id="UP000271380">
    <property type="component" value="Chromosome"/>
</dbReference>
<dbReference type="CDD" id="cd00082">
    <property type="entry name" value="HisKA"/>
    <property type="match status" value="1"/>
</dbReference>
<evidence type="ECO:0000256" key="8">
    <source>
        <dbReference type="ARBA" id="ARBA00022989"/>
    </source>
</evidence>
<dbReference type="SMART" id="SM00387">
    <property type="entry name" value="HATPase_c"/>
    <property type="match status" value="1"/>
</dbReference>
<gene>
    <name evidence="16" type="primary">tcsS4</name>
    <name evidence="16" type="ORF">NCTC949_00034</name>
    <name evidence="15" type="ORF">UL82_08420</name>
</gene>
<dbReference type="Proteomes" id="UP000033457">
    <property type="component" value="Chromosome"/>
</dbReference>
<accession>A0A0F6TDQ9</accession>
<dbReference type="STRING" id="35755.UL82_08420"/>
<protein>
    <recommendedName>
        <fullName evidence="3">histidine kinase</fullName>
        <ecNumber evidence="3">2.7.13.3</ecNumber>
    </recommendedName>
</protein>
<evidence type="ECO:0000256" key="9">
    <source>
        <dbReference type="ARBA" id="ARBA00023012"/>
    </source>
</evidence>
<dbReference type="OrthoDB" id="9786919at2"/>
<dbReference type="PANTHER" id="PTHR45436:SF5">
    <property type="entry name" value="SENSOR HISTIDINE KINASE TRCS"/>
    <property type="match status" value="1"/>
</dbReference>
<evidence type="ECO:0000256" key="4">
    <source>
        <dbReference type="ARBA" id="ARBA00022553"/>
    </source>
</evidence>
<dbReference type="CDD" id="cd00075">
    <property type="entry name" value="HATPase"/>
    <property type="match status" value="1"/>
</dbReference>
<dbReference type="Gene3D" id="1.10.287.130">
    <property type="match status" value="1"/>
</dbReference>
<evidence type="ECO:0000313" key="17">
    <source>
        <dbReference type="Proteomes" id="UP000033457"/>
    </source>
</evidence>
<evidence type="ECO:0000256" key="2">
    <source>
        <dbReference type="ARBA" id="ARBA00004236"/>
    </source>
</evidence>
<dbReference type="GO" id="GO:0005886">
    <property type="term" value="C:plasma membrane"/>
    <property type="evidence" value="ECO:0007669"/>
    <property type="project" value="UniProtKB-SubCell"/>
</dbReference>
<keyword evidence="17" id="KW-1185">Reference proteome</keyword>
<dbReference type="KEGG" id="cku:UL82_08420"/>
<dbReference type="CDD" id="cd06225">
    <property type="entry name" value="HAMP"/>
    <property type="match status" value="1"/>
</dbReference>
<dbReference type="EMBL" id="LR134377">
    <property type="protein sequence ID" value="VEH04329.1"/>
    <property type="molecule type" value="Genomic_DNA"/>
</dbReference>
<evidence type="ECO:0000256" key="3">
    <source>
        <dbReference type="ARBA" id="ARBA00012438"/>
    </source>
</evidence>
<dbReference type="PROSITE" id="PS50885">
    <property type="entry name" value="HAMP"/>
    <property type="match status" value="1"/>
</dbReference>
<dbReference type="Gene3D" id="3.30.565.10">
    <property type="entry name" value="Histidine kinase-like ATPase, C-terminal domain"/>
    <property type="match status" value="1"/>
</dbReference>
<dbReference type="PROSITE" id="PS50109">
    <property type="entry name" value="HIS_KIN"/>
    <property type="match status" value="1"/>
</dbReference>
<dbReference type="InterPro" id="IPR050428">
    <property type="entry name" value="TCS_sensor_his_kinase"/>
</dbReference>
<dbReference type="SMART" id="SM00304">
    <property type="entry name" value="HAMP"/>
    <property type="match status" value="1"/>
</dbReference>
<dbReference type="SUPFAM" id="SSF158472">
    <property type="entry name" value="HAMP domain-like"/>
    <property type="match status" value="1"/>
</dbReference>
<dbReference type="InterPro" id="IPR003594">
    <property type="entry name" value="HATPase_dom"/>
</dbReference>
<keyword evidence="8 12" id="KW-1133">Transmembrane helix</keyword>
<evidence type="ECO:0000256" key="10">
    <source>
        <dbReference type="ARBA" id="ARBA00023136"/>
    </source>
</evidence>
<dbReference type="EMBL" id="CP011312">
    <property type="protein sequence ID" value="AKE41841.1"/>
    <property type="molecule type" value="Genomic_DNA"/>
</dbReference>
<comment type="catalytic activity">
    <reaction evidence="1">
        <text>ATP + protein L-histidine = ADP + protein N-phospho-L-histidine.</text>
        <dbReference type="EC" id="2.7.13.3"/>
    </reaction>
</comment>
<dbReference type="InterPro" id="IPR036890">
    <property type="entry name" value="HATPase_C_sf"/>
</dbReference>
<dbReference type="RefSeq" id="WP_126316242.1">
    <property type="nucleotide sequence ID" value="NZ_CP011312.1"/>
</dbReference>
<evidence type="ECO:0000256" key="7">
    <source>
        <dbReference type="ARBA" id="ARBA00022777"/>
    </source>
</evidence>
<feature type="compositionally biased region" description="Basic and acidic residues" evidence="11">
    <location>
        <begin position="8"/>
        <end position="20"/>
    </location>
</feature>
<dbReference type="AlphaFoldDB" id="A0A0F6TDQ9"/>
<keyword evidence="4" id="KW-0597">Phosphoprotein</keyword>
<reference evidence="15 17" key="1">
    <citation type="journal article" date="2015" name="Genome Announc.">
        <title>Complete Genome Sequence of Corynebacterium kutscheri DSM 20755, a Corynebacterial Type Strain with Remarkably Low G+C Content of Chromosomal DNA.</title>
        <authorList>
            <person name="Ruckert C."/>
            <person name="Albersmeier A."/>
            <person name="Winkler A."/>
            <person name="Tauch A."/>
        </authorList>
    </citation>
    <scope>NUCLEOTIDE SEQUENCE [LARGE SCALE GENOMIC DNA]</scope>
    <source>
        <strain evidence="15 17">DSM 20755</strain>
    </source>
</reference>
<evidence type="ECO:0000256" key="11">
    <source>
        <dbReference type="SAM" id="MobiDB-lite"/>
    </source>
</evidence>
<dbReference type="InterPro" id="IPR003660">
    <property type="entry name" value="HAMP_dom"/>
</dbReference>
<proteinExistence type="predicted"/>
<keyword evidence="10 12" id="KW-0472">Membrane</keyword>
<evidence type="ECO:0000313" key="16">
    <source>
        <dbReference type="EMBL" id="VEH04329.1"/>
    </source>
</evidence>
<dbReference type="PRINTS" id="PR00344">
    <property type="entry name" value="BCTRLSENSOR"/>
</dbReference>
<evidence type="ECO:0000313" key="18">
    <source>
        <dbReference type="Proteomes" id="UP000271380"/>
    </source>
</evidence>
<dbReference type="InterPro" id="IPR003661">
    <property type="entry name" value="HisK_dim/P_dom"/>
</dbReference>
<reference evidence="16 18" key="2">
    <citation type="submission" date="2018-12" db="EMBL/GenBank/DDBJ databases">
        <authorList>
            <consortium name="Pathogen Informatics"/>
        </authorList>
    </citation>
    <scope>NUCLEOTIDE SEQUENCE [LARGE SCALE GENOMIC DNA]</scope>
    <source>
        <strain evidence="16 18">NCTC949</strain>
    </source>
</reference>
<dbReference type="Gene3D" id="6.10.340.10">
    <property type="match status" value="1"/>
</dbReference>
<dbReference type="PANTHER" id="PTHR45436">
    <property type="entry name" value="SENSOR HISTIDINE KINASE YKOH"/>
    <property type="match status" value="1"/>
</dbReference>
<dbReference type="Pfam" id="PF00672">
    <property type="entry name" value="HAMP"/>
    <property type="match status" value="1"/>
</dbReference>
<dbReference type="Pfam" id="PF02518">
    <property type="entry name" value="HATPase_c"/>
    <property type="match status" value="1"/>
</dbReference>
<dbReference type="SUPFAM" id="SSF55874">
    <property type="entry name" value="ATPase domain of HSP90 chaperone/DNA topoisomerase II/histidine kinase"/>
    <property type="match status" value="1"/>
</dbReference>
<sequence>MILGKTSRVHESSHEPDTYSEDNRFWGRQVSLRWRISMLTAGMVAVAVGMMVITAYWTVSSALKNSVDRELEVKADAVLSRTLDPNFFQRADSELQYFRQYNIGIRISLQLPGTTYAIGDTIPFISASDQSGKDYAVSTVDGERIFTKANDSGTVVTLARDMMYTNQLNTALGAALLVIGLMGAALAVITGLMVPASGLRPLARLQNAVDRVSRTDELRPIEIVGNDELASLTRSFNEMLEALSSSRQRQAEFVADAGHELKTPLTSMRTNIELLIMMQRSGTGSIPEEDRAAIEHDVMAQIEELTTLIGDLVDLAREDADGQAFEEVDLVAVTAEAVDRVQRRRPDVQFQFESTPWCLDGDTHGLSRAVINLLDNAAKWSPADGVVRITMVPKYNGTVELTVCDSGPGIPEEDREKVFERFFRGVATRSTPGSGLGLAIVKQTILRHGGTIVAGESSDGGCRMRVILPGFSTLEDLHRSYIGRNGVTDE</sequence>